<organism evidence="2 3">
    <name type="scientific">Paraburkholderia caribensis</name>
    <dbReference type="NCBI Taxonomy" id="75105"/>
    <lineage>
        <taxon>Bacteria</taxon>
        <taxon>Pseudomonadati</taxon>
        <taxon>Pseudomonadota</taxon>
        <taxon>Betaproteobacteria</taxon>
        <taxon>Burkholderiales</taxon>
        <taxon>Burkholderiaceae</taxon>
        <taxon>Paraburkholderia</taxon>
    </lineage>
</organism>
<name>A0A9Q6RYL3_9BURK</name>
<dbReference type="EMBL" id="CP015958">
    <property type="protein sequence ID" value="QLB61301.1"/>
    <property type="molecule type" value="Genomic_DNA"/>
</dbReference>
<evidence type="ECO:0000256" key="1">
    <source>
        <dbReference type="SAM" id="MobiDB-lite"/>
    </source>
</evidence>
<proteinExistence type="predicted"/>
<feature type="region of interest" description="Disordered" evidence="1">
    <location>
        <begin position="1"/>
        <end position="39"/>
    </location>
</feature>
<evidence type="ECO:0000313" key="2">
    <source>
        <dbReference type="EMBL" id="QLB61301.1"/>
    </source>
</evidence>
<dbReference type="AlphaFoldDB" id="A0A9Q6RYL3"/>
<evidence type="ECO:0000313" key="3">
    <source>
        <dbReference type="Proteomes" id="UP000509548"/>
    </source>
</evidence>
<dbReference type="Proteomes" id="UP000509548">
    <property type="component" value="Chromosome 1"/>
</dbReference>
<sequence length="88" mass="9598">MRGTAAHPEDGGARWVTGPTAFERTRRHGGVPATSRSNDFCTCPDNRRLRRRQNDAALSGYMPAEQREGAASCSGLIGGNTGQHWRNE</sequence>
<reference evidence="2 3" key="1">
    <citation type="journal article" date="2014" name="Genome Announc.">
        <title>Draft Genome Sequence of the Haloacid-Degrading Burkholderia caribensis Strain MBA4.</title>
        <authorList>
            <person name="Pan Y."/>
            <person name="Kong K.F."/>
            <person name="Tsang J.S."/>
        </authorList>
    </citation>
    <scope>NUCLEOTIDE SEQUENCE [LARGE SCALE GENOMIC DNA]</scope>
    <source>
        <strain evidence="2 3">852011</strain>
    </source>
</reference>
<accession>A0A9Q6RYL3</accession>
<protein>
    <submittedName>
        <fullName evidence="2">Uncharacterized protein</fullName>
    </submittedName>
</protein>
<feature type="region of interest" description="Disordered" evidence="1">
    <location>
        <begin position="60"/>
        <end position="88"/>
    </location>
</feature>
<gene>
    <name evidence="2" type="ORF">A9O66_02180</name>
</gene>